<dbReference type="Proteomes" id="UP001066276">
    <property type="component" value="Chromosome 5"/>
</dbReference>
<gene>
    <name evidence="2" type="ORF">NDU88_006848</name>
</gene>
<feature type="region of interest" description="Disordered" evidence="1">
    <location>
        <begin position="65"/>
        <end position="84"/>
    </location>
</feature>
<organism evidence="2 3">
    <name type="scientific">Pleurodeles waltl</name>
    <name type="common">Iberian ribbed newt</name>
    <dbReference type="NCBI Taxonomy" id="8319"/>
    <lineage>
        <taxon>Eukaryota</taxon>
        <taxon>Metazoa</taxon>
        <taxon>Chordata</taxon>
        <taxon>Craniata</taxon>
        <taxon>Vertebrata</taxon>
        <taxon>Euteleostomi</taxon>
        <taxon>Amphibia</taxon>
        <taxon>Batrachia</taxon>
        <taxon>Caudata</taxon>
        <taxon>Salamandroidea</taxon>
        <taxon>Salamandridae</taxon>
        <taxon>Pleurodelinae</taxon>
        <taxon>Pleurodeles</taxon>
    </lineage>
</organism>
<evidence type="ECO:0000313" key="2">
    <source>
        <dbReference type="EMBL" id="KAJ1154092.1"/>
    </source>
</evidence>
<feature type="region of interest" description="Disordered" evidence="1">
    <location>
        <begin position="1"/>
        <end position="51"/>
    </location>
</feature>
<name>A0AAV7RNE2_PLEWA</name>
<sequence>MDGGSRPPGLHPQVSAQGGAARLVPFSSAARPQGSAAGARSRPPQGLSPFFQPAAHAISSAIGLASAQPSRARRGRHLVFPSRDRPDFRAGIKCRISGFFCRARPPRDPGSQGCPKRRLSAPLDRANYGRMTEGSRALSECDRHLDARSHAPPM</sequence>
<evidence type="ECO:0000313" key="3">
    <source>
        <dbReference type="Proteomes" id="UP001066276"/>
    </source>
</evidence>
<keyword evidence="3" id="KW-1185">Reference proteome</keyword>
<accession>A0AAV7RNE2</accession>
<feature type="compositionally biased region" description="Basic and acidic residues" evidence="1">
    <location>
        <begin position="139"/>
        <end position="154"/>
    </location>
</feature>
<dbReference type="AlphaFoldDB" id="A0AAV7RNE2"/>
<dbReference type="EMBL" id="JANPWB010000009">
    <property type="protein sequence ID" value="KAJ1154092.1"/>
    <property type="molecule type" value="Genomic_DNA"/>
</dbReference>
<protein>
    <submittedName>
        <fullName evidence="2">Uncharacterized protein</fullName>
    </submittedName>
</protein>
<proteinExistence type="predicted"/>
<comment type="caution">
    <text evidence="2">The sequence shown here is derived from an EMBL/GenBank/DDBJ whole genome shotgun (WGS) entry which is preliminary data.</text>
</comment>
<evidence type="ECO:0000256" key="1">
    <source>
        <dbReference type="SAM" id="MobiDB-lite"/>
    </source>
</evidence>
<reference evidence="2" key="1">
    <citation type="journal article" date="2022" name="bioRxiv">
        <title>Sequencing and chromosome-scale assembly of the giantPleurodeles waltlgenome.</title>
        <authorList>
            <person name="Brown T."/>
            <person name="Elewa A."/>
            <person name="Iarovenko S."/>
            <person name="Subramanian E."/>
            <person name="Araus A.J."/>
            <person name="Petzold A."/>
            <person name="Susuki M."/>
            <person name="Suzuki K.-i.T."/>
            <person name="Hayashi T."/>
            <person name="Toyoda A."/>
            <person name="Oliveira C."/>
            <person name="Osipova E."/>
            <person name="Leigh N.D."/>
            <person name="Simon A."/>
            <person name="Yun M.H."/>
        </authorList>
    </citation>
    <scope>NUCLEOTIDE SEQUENCE</scope>
    <source>
        <strain evidence="2">20211129_DDA</strain>
        <tissue evidence="2">Liver</tissue>
    </source>
</reference>
<feature type="region of interest" description="Disordered" evidence="1">
    <location>
        <begin position="132"/>
        <end position="154"/>
    </location>
</feature>